<reference evidence="4 5" key="1">
    <citation type="submission" date="2022-11" db="EMBL/GenBank/DDBJ databases">
        <title>Genome sequencing of Acetobacter type strain.</title>
        <authorList>
            <person name="Heo J."/>
            <person name="Lee D."/>
            <person name="Han B.-H."/>
            <person name="Hong S.-B."/>
            <person name="Kwon S.-W."/>
        </authorList>
    </citation>
    <scope>NUCLEOTIDE SEQUENCE [LARGE SCALE GENOMIC DNA]</scope>
    <source>
        <strain evidence="4 5">KACC 21251</strain>
    </source>
</reference>
<evidence type="ECO:0000259" key="3">
    <source>
        <dbReference type="PROSITE" id="PS51186"/>
    </source>
</evidence>
<dbReference type="SUPFAM" id="SSF55729">
    <property type="entry name" value="Acyl-CoA N-acyltransferases (Nat)"/>
    <property type="match status" value="1"/>
</dbReference>
<dbReference type="PROSITE" id="PS51186">
    <property type="entry name" value="GNAT"/>
    <property type="match status" value="1"/>
</dbReference>
<keyword evidence="2" id="KW-0012">Acyltransferase</keyword>
<protein>
    <submittedName>
        <fullName evidence="4">GNAT family N-acetyltransferase</fullName>
    </submittedName>
</protein>
<dbReference type="InterPro" id="IPR016181">
    <property type="entry name" value="Acyl_CoA_acyltransferase"/>
</dbReference>
<dbReference type="CDD" id="cd04301">
    <property type="entry name" value="NAT_SF"/>
    <property type="match status" value="1"/>
</dbReference>
<comment type="caution">
    <text evidence="4">The sequence shown here is derived from an EMBL/GenBank/DDBJ whole genome shotgun (WGS) entry which is preliminary data.</text>
</comment>
<dbReference type="Gene3D" id="3.40.630.30">
    <property type="match status" value="1"/>
</dbReference>
<keyword evidence="5" id="KW-1185">Reference proteome</keyword>
<evidence type="ECO:0000256" key="1">
    <source>
        <dbReference type="ARBA" id="ARBA00022679"/>
    </source>
</evidence>
<evidence type="ECO:0000256" key="2">
    <source>
        <dbReference type="ARBA" id="ARBA00023315"/>
    </source>
</evidence>
<dbReference type="PANTHER" id="PTHR43800:SF1">
    <property type="entry name" value="PEPTIDYL-LYSINE N-ACETYLTRANSFERASE YJAB"/>
    <property type="match status" value="1"/>
</dbReference>
<proteinExistence type="predicted"/>
<dbReference type="InterPro" id="IPR000182">
    <property type="entry name" value="GNAT_dom"/>
</dbReference>
<dbReference type="Pfam" id="PF00583">
    <property type="entry name" value="Acetyltransf_1"/>
    <property type="match status" value="1"/>
</dbReference>
<dbReference type="PANTHER" id="PTHR43800">
    <property type="entry name" value="PEPTIDYL-LYSINE N-ACETYLTRANSFERASE YJAB"/>
    <property type="match status" value="1"/>
</dbReference>
<evidence type="ECO:0000313" key="4">
    <source>
        <dbReference type="EMBL" id="MCX2560667.1"/>
    </source>
</evidence>
<name>A0ABT3Q5W5_9PROT</name>
<feature type="domain" description="N-acetyltransferase" evidence="3">
    <location>
        <begin position="19"/>
        <end position="174"/>
    </location>
</feature>
<accession>A0ABT3Q5W5</accession>
<keyword evidence="1" id="KW-0808">Transferase</keyword>
<dbReference type="EMBL" id="JAPIUX010000002">
    <property type="protein sequence ID" value="MCX2560667.1"/>
    <property type="molecule type" value="Genomic_DNA"/>
</dbReference>
<dbReference type="Proteomes" id="UP001526446">
    <property type="component" value="Unassembled WGS sequence"/>
</dbReference>
<evidence type="ECO:0000313" key="5">
    <source>
        <dbReference type="Proteomes" id="UP001526446"/>
    </source>
</evidence>
<dbReference type="RefSeq" id="WP_242007180.1">
    <property type="nucleotide sequence ID" value="NZ_JAPIUX010000002.1"/>
</dbReference>
<sequence length="189" mass="20523">MSFMPLSDNVSLMKNASFVSVRLARQDEAACLPDIERSAAQSFRAFPALAWLADGACLPLATHLASVWAGTCWVAVTSEQERPLGFLTAERQAESLHILEMSVRAEAQGHGAGRALLTAACQAARQAGLRRVTLTTCRDVPWNAPFYRKMGFTILEQFPPGSGLQSLLEEEEASGFPPGTRCAMQRILV</sequence>
<organism evidence="4 5">
    <name type="scientific">Acetobacter farinalis</name>
    <dbReference type="NCBI Taxonomy" id="1260984"/>
    <lineage>
        <taxon>Bacteria</taxon>
        <taxon>Pseudomonadati</taxon>
        <taxon>Pseudomonadota</taxon>
        <taxon>Alphaproteobacteria</taxon>
        <taxon>Acetobacterales</taxon>
        <taxon>Acetobacteraceae</taxon>
        <taxon>Acetobacter</taxon>
    </lineage>
</organism>
<gene>
    <name evidence="4" type="ORF">OQ252_04520</name>
</gene>